<sequence length="1056" mass="114687">MDFRILGPLEVWDGDRLLPVVAAKQQAVLAILLLHADHVVPVDQLIDELWGERPPAQPRATLHAHVHRLRQTLRRAGTAGDATLDTRPNGYLMRVPPDALDRSRWQRLVGDGRTALAEGRDTLAVARLREALALWRGPALTGIDTTGVRAEAAGLDEGRWEVLEQCLAAELALGRHASVLPELEALVATHPYREGMAGKLMVALSRAGRRADALTAFARTRARLTGDLGVEPGADLRRLHQEILRGEHDARPSEVTPAPRTPGEPGRPTEAPGRRRTVPAQPTARLRQPAGRRAEPGDPRRDLAGVPPPAPPPVQALADVAVAPCLLPAALPRLVGRADEIDQARRHLVNPAGRPATVVVTGPAGVGKTSFVVRTAHTVAADFPDGQLYVDLRGTQPAPVDQEDVLAGFLRALGVRGQAVPDGLTGRVHLYRTLLARRRVLVVLDNAADARQVDELLPNGAGCAAVVTSRTSLARLHGVRMPLRVLSAGQALTLLADTVGRERITLEPDAAHAIVERCGRLPLAVWVAGARLAARPHWTLDAMARALTDEHHRLDELTVGDVAVRASVELTYRNLDPGAQRALRLLGLLRAGDFAPWALAALLDTALAPAERLLDDLIEVHLVDIDSTGPAGTRYRIHDLVRLVARERAVEEQTPQERAEALRRVIGASLDLAERCDLELSADFLGVARHHTDHWRLPAEEASRLTTQPLDWFDREHAFLVAVVQDGLDAAAQYGADSDVAGLAGCLASSLTTFFQVRTHFDDWRRVQGRALAAVTAAGDRPTALKLHRSLGELDTIQDRYAEAVGHFQAALDHGVPQQPEYEAAVISGLGYLHRLLGDYGSAVDLFRRAARLTEEAGNVNGLVYALAGIGVVHLERRELVEAHEHFIRALRLSREAGYRPGEAQAMRGLGHVERAGDRYDAAAEAFSQAMEISGRFGDQLGHTHAACWLGEVWVQQGRHGEARRLLARCLWIYREYGNSWGEASTLWVLATAQLAAGRPALACLRAERAVDIWRRIGSPYWLARGLGTLADALDHDGRAEAARQARAEVAGLRAR</sequence>
<dbReference type="Pfam" id="PF03704">
    <property type="entry name" value="BTAD"/>
    <property type="match status" value="1"/>
</dbReference>
<dbReference type="Pfam" id="PF17874">
    <property type="entry name" value="TPR_MalT"/>
    <property type="match status" value="1"/>
</dbReference>
<keyword evidence="10" id="KW-1185">Reference proteome</keyword>
<comment type="similarity">
    <text evidence="1">Belongs to the AfsR/DnrI/RedD regulatory family.</text>
</comment>
<keyword evidence="5" id="KW-0802">TPR repeat</keyword>
<accession>A0ABU7RL16</accession>
<dbReference type="InterPro" id="IPR041617">
    <property type="entry name" value="TPR_MalT"/>
</dbReference>
<name>A0ABU7RL16_9ACTN</name>
<dbReference type="SMART" id="SM00028">
    <property type="entry name" value="TPR"/>
    <property type="match status" value="4"/>
</dbReference>
<dbReference type="InterPro" id="IPR019734">
    <property type="entry name" value="TPR_rpt"/>
</dbReference>
<dbReference type="SUPFAM" id="SSF81901">
    <property type="entry name" value="HCP-like"/>
    <property type="match status" value="1"/>
</dbReference>
<keyword evidence="3 6" id="KW-0238">DNA-binding</keyword>
<proteinExistence type="inferred from homology"/>
<dbReference type="Gene3D" id="1.25.40.10">
    <property type="entry name" value="Tetratricopeptide repeat domain"/>
    <property type="match status" value="3"/>
</dbReference>
<dbReference type="InterPro" id="IPR049945">
    <property type="entry name" value="AAA_22"/>
</dbReference>
<evidence type="ECO:0000256" key="5">
    <source>
        <dbReference type="PROSITE-ProRule" id="PRU00339"/>
    </source>
</evidence>
<feature type="repeat" description="TPR" evidence="5">
    <location>
        <begin position="904"/>
        <end position="937"/>
    </location>
</feature>
<dbReference type="PROSITE" id="PS51755">
    <property type="entry name" value="OMPR_PHOB"/>
    <property type="match status" value="1"/>
</dbReference>
<evidence type="ECO:0000256" key="2">
    <source>
        <dbReference type="ARBA" id="ARBA00023015"/>
    </source>
</evidence>
<organism evidence="9 10">
    <name type="scientific">Plantactinospora sonchi</name>
    <dbReference type="NCBI Taxonomy" id="1544735"/>
    <lineage>
        <taxon>Bacteria</taxon>
        <taxon>Bacillati</taxon>
        <taxon>Actinomycetota</taxon>
        <taxon>Actinomycetes</taxon>
        <taxon>Micromonosporales</taxon>
        <taxon>Micromonosporaceae</taxon>
        <taxon>Plantactinospora</taxon>
    </lineage>
</organism>
<dbReference type="Gene3D" id="3.40.50.300">
    <property type="entry name" value="P-loop containing nucleotide triphosphate hydrolases"/>
    <property type="match status" value="1"/>
</dbReference>
<feature type="region of interest" description="Disordered" evidence="7">
    <location>
        <begin position="244"/>
        <end position="312"/>
    </location>
</feature>
<dbReference type="PROSITE" id="PS50005">
    <property type="entry name" value="TPR"/>
    <property type="match status" value="2"/>
</dbReference>
<dbReference type="Gene3D" id="1.10.10.10">
    <property type="entry name" value="Winged helix-like DNA-binding domain superfamily/Winged helix DNA-binding domain"/>
    <property type="match status" value="1"/>
</dbReference>
<dbReference type="InterPro" id="IPR016032">
    <property type="entry name" value="Sig_transdc_resp-reg_C-effctor"/>
</dbReference>
<dbReference type="InterPro" id="IPR001867">
    <property type="entry name" value="OmpR/PhoB-type_DNA-bd"/>
</dbReference>
<evidence type="ECO:0000256" key="6">
    <source>
        <dbReference type="PROSITE-ProRule" id="PRU01091"/>
    </source>
</evidence>
<evidence type="ECO:0000256" key="3">
    <source>
        <dbReference type="ARBA" id="ARBA00023125"/>
    </source>
</evidence>
<keyword evidence="2" id="KW-0805">Transcription regulation</keyword>
<feature type="DNA-binding region" description="OmpR/PhoB-type" evidence="6">
    <location>
        <begin position="1"/>
        <end position="95"/>
    </location>
</feature>
<evidence type="ECO:0000313" key="10">
    <source>
        <dbReference type="Proteomes" id="UP001332243"/>
    </source>
</evidence>
<dbReference type="PRINTS" id="PR00364">
    <property type="entry name" value="DISEASERSIST"/>
</dbReference>
<gene>
    <name evidence="9" type="ORF">V1633_01680</name>
</gene>
<evidence type="ECO:0000256" key="7">
    <source>
        <dbReference type="SAM" id="MobiDB-lite"/>
    </source>
</evidence>
<dbReference type="SMART" id="SM01043">
    <property type="entry name" value="BTAD"/>
    <property type="match status" value="1"/>
</dbReference>
<dbReference type="InterPro" id="IPR036388">
    <property type="entry name" value="WH-like_DNA-bd_sf"/>
</dbReference>
<dbReference type="SUPFAM" id="SSF46894">
    <property type="entry name" value="C-terminal effector domain of the bipartite response regulators"/>
    <property type="match status" value="1"/>
</dbReference>
<dbReference type="Pfam" id="PF00486">
    <property type="entry name" value="Trans_reg_C"/>
    <property type="match status" value="1"/>
</dbReference>
<dbReference type="InterPro" id="IPR011990">
    <property type="entry name" value="TPR-like_helical_dom_sf"/>
</dbReference>
<dbReference type="SUPFAM" id="SSF48452">
    <property type="entry name" value="TPR-like"/>
    <property type="match status" value="1"/>
</dbReference>
<evidence type="ECO:0000256" key="4">
    <source>
        <dbReference type="ARBA" id="ARBA00023163"/>
    </source>
</evidence>
<dbReference type="CDD" id="cd15831">
    <property type="entry name" value="BTAD"/>
    <property type="match status" value="1"/>
</dbReference>
<dbReference type="RefSeq" id="WP_331212280.1">
    <property type="nucleotide sequence ID" value="NZ_JAZGQK010000001.1"/>
</dbReference>
<keyword evidence="4" id="KW-0804">Transcription</keyword>
<dbReference type="PANTHER" id="PTHR35807">
    <property type="entry name" value="TRANSCRIPTIONAL REGULATOR REDD-RELATED"/>
    <property type="match status" value="1"/>
</dbReference>
<feature type="repeat" description="TPR" evidence="5">
    <location>
        <begin position="824"/>
        <end position="857"/>
    </location>
</feature>
<dbReference type="InterPro" id="IPR005158">
    <property type="entry name" value="BTAD"/>
</dbReference>
<feature type="domain" description="OmpR/PhoB-type" evidence="8">
    <location>
        <begin position="1"/>
        <end position="95"/>
    </location>
</feature>
<evidence type="ECO:0000256" key="1">
    <source>
        <dbReference type="ARBA" id="ARBA00005820"/>
    </source>
</evidence>
<dbReference type="PANTHER" id="PTHR35807:SF1">
    <property type="entry name" value="TRANSCRIPTIONAL REGULATOR REDD"/>
    <property type="match status" value="1"/>
</dbReference>
<dbReference type="SUPFAM" id="SSF52540">
    <property type="entry name" value="P-loop containing nucleoside triphosphate hydrolases"/>
    <property type="match status" value="1"/>
</dbReference>
<dbReference type="InterPro" id="IPR027417">
    <property type="entry name" value="P-loop_NTPase"/>
</dbReference>
<comment type="caution">
    <text evidence="9">The sequence shown here is derived from an EMBL/GenBank/DDBJ whole genome shotgun (WGS) entry which is preliminary data.</text>
</comment>
<evidence type="ECO:0000313" key="9">
    <source>
        <dbReference type="EMBL" id="MEE6257198.1"/>
    </source>
</evidence>
<dbReference type="InterPro" id="IPR051677">
    <property type="entry name" value="AfsR-DnrI-RedD_regulator"/>
</dbReference>
<feature type="compositionally biased region" description="Basic and acidic residues" evidence="7">
    <location>
        <begin position="292"/>
        <end position="303"/>
    </location>
</feature>
<protein>
    <submittedName>
        <fullName evidence="9">BTAD domain-containing putative transcriptional regulator</fullName>
    </submittedName>
</protein>
<dbReference type="Pfam" id="PF13401">
    <property type="entry name" value="AAA_22"/>
    <property type="match status" value="1"/>
</dbReference>
<dbReference type="SMART" id="SM00862">
    <property type="entry name" value="Trans_reg_C"/>
    <property type="match status" value="1"/>
</dbReference>
<reference evidence="9 10" key="1">
    <citation type="submission" date="2024-01" db="EMBL/GenBank/DDBJ databases">
        <title>Genome insights into Plantactinospora sonchi sp. nov.</title>
        <authorList>
            <person name="Wang L."/>
        </authorList>
    </citation>
    <scope>NUCLEOTIDE SEQUENCE [LARGE SCALE GENOMIC DNA]</scope>
    <source>
        <strain evidence="9 10">NEAU-QY2</strain>
    </source>
</reference>
<dbReference type="Proteomes" id="UP001332243">
    <property type="component" value="Unassembled WGS sequence"/>
</dbReference>
<evidence type="ECO:0000259" key="8">
    <source>
        <dbReference type="PROSITE" id="PS51755"/>
    </source>
</evidence>
<dbReference type="EMBL" id="JAZGQK010000001">
    <property type="protein sequence ID" value="MEE6257198.1"/>
    <property type="molecule type" value="Genomic_DNA"/>
</dbReference>